<dbReference type="EC" id="3.2.1.107" evidence="6"/>
<dbReference type="Gene3D" id="1.50.10.10">
    <property type="match status" value="1"/>
</dbReference>
<feature type="chain" id="PRO_5041674579" description="Protein-glucosylgalactosylhydroxylysine glucosidase" evidence="9">
    <location>
        <begin position="21"/>
        <end position="785"/>
    </location>
</feature>
<evidence type="ECO:0000256" key="7">
    <source>
        <dbReference type="ARBA" id="ARBA00071505"/>
    </source>
</evidence>
<keyword evidence="12" id="KW-1185">Reference proteome</keyword>
<dbReference type="GO" id="GO:0047402">
    <property type="term" value="F:protein-glucosylgalactosylhydroxylysine glucosidase activity"/>
    <property type="evidence" value="ECO:0007669"/>
    <property type="project" value="UniProtKB-EC"/>
</dbReference>
<reference evidence="11" key="1">
    <citation type="submission" date="2019-08" db="EMBL/GenBank/DDBJ databases">
        <title>The improved chromosome-level genome for the pearl oyster Pinctada fucata martensii using PacBio sequencing and Hi-C.</title>
        <authorList>
            <person name="Zheng Z."/>
        </authorList>
    </citation>
    <scope>NUCLEOTIDE SEQUENCE</scope>
    <source>
        <strain evidence="11">ZZ-2019</strain>
        <tissue evidence="11">Adductor muscle</tissue>
    </source>
</reference>
<evidence type="ECO:0000256" key="1">
    <source>
        <dbReference type="ARBA" id="ARBA00006768"/>
    </source>
</evidence>
<feature type="signal peptide" evidence="9">
    <location>
        <begin position="1"/>
        <end position="20"/>
    </location>
</feature>
<evidence type="ECO:0000256" key="5">
    <source>
        <dbReference type="ARBA" id="ARBA00053339"/>
    </source>
</evidence>
<dbReference type="InterPro" id="IPR005195">
    <property type="entry name" value="Glyco_hydro_65_M"/>
</dbReference>
<dbReference type="InterPro" id="IPR008928">
    <property type="entry name" value="6-hairpin_glycosidase_sf"/>
</dbReference>
<gene>
    <name evidence="11" type="ORF">FSP39_021562</name>
</gene>
<keyword evidence="3" id="KW-0326">Glycosidase</keyword>
<evidence type="ECO:0000256" key="4">
    <source>
        <dbReference type="ARBA" id="ARBA00051415"/>
    </source>
</evidence>
<feature type="domain" description="Glycoside hydrolase family 65 central catalytic" evidence="10">
    <location>
        <begin position="393"/>
        <end position="593"/>
    </location>
</feature>
<keyword evidence="9" id="KW-0732">Signal</keyword>
<sequence length="785" mass="87947">MITYFCILFAIAQLSTLASCAHTINNNGDTEETKLDFSVHFPQVASNSDLRFTSSRLSGELSTRKRVRYDPQTDATLVHGRDRLRVRTRQAPTRPSYLREVDTVLKSKSFSSDTRLRPSLGNGHVATVVKNDAIFMNGLYNGYNVTSHRARIPSPLISDLNVSCFLLLNNPCSSVQVAYVLDVGGGIFIQTITGNGFVIKLTSYAHRTIPQLLVQEMDIINTLKRPLQIMTNVNSGKSSEDIDFTSQYVANYRVESGRTRQPEYNITGLQNVTVISTNVPKTIVATPYVRETHVFLVSVDKDYVTAKQAYDEGVSKFMSQTLQEEHSQAWYDVWKRGRISFEGNDTLSQITFAAMYYILSALPLKETPDFVGLSPGDLAHGDFKKASIRLSLDYQGHVFWDQETWMYPPVQMLHADIGKAIIQSRLRVLDTAKLYAKSRGYQGAMFPWESALSGLNVCPWDPATLYEQHVTGDVALALRQYLTMTNDTSILTKGRGLEAITEIANFWASRVEKQPGSDQYGVFGVMPPDEYHEKVNNSAYTNVIAKISLLLPKFAYGLIGQLSDVRHEDIGNNMYIPFDSKIGYHPEFDGYINNITVKQADVVLLGYPLMEPMDQQIRRNDLEIYKKVTPGGPAMTWGMFSIGYLELNDTVAAADMFLRQLLNVVPPFNIWTENIKQEGAVNFITGMGGYLQSLIFGYGGFRMYPNYLEFSGTPPPGVTSFNITGIDYLGGSLDFTFYNNVMTVTQTEMAARELKIKLYKTGLTHALHVGQQMLYGNQKAAIMPV</sequence>
<dbReference type="AlphaFoldDB" id="A0AA89BTH8"/>
<dbReference type="GO" id="GO:0005975">
    <property type="term" value="P:carbohydrate metabolic process"/>
    <property type="evidence" value="ECO:0007669"/>
    <property type="project" value="InterPro"/>
</dbReference>
<protein>
    <recommendedName>
        <fullName evidence="7">Protein-glucosylgalactosylhydroxylysine glucosidase</fullName>
        <ecNumber evidence="6">3.2.1.107</ecNumber>
    </recommendedName>
    <alternativeName>
        <fullName evidence="8">Acid trehalase-like protein 1</fullName>
    </alternativeName>
</protein>
<dbReference type="PANTHER" id="PTHR11051">
    <property type="entry name" value="GLYCOSYL HYDROLASE-RELATED"/>
    <property type="match status" value="1"/>
</dbReference>
<keyword evidence="2" id="KW-0378">Hydrolase</keyword>
<evidence type="ECO:0000256" key="9">
    <source>
        <dbReference type="SAM" id="SignalP"/>
    </source>
</evidence>
<dbReference type="SUPFAM" id="SSF48208">
    <property type="entry name" value="Six-hairpin glycosidases"/>
    <property type="match status" value="1"/>
</dbReference>
<dbReference type="Proteomes" id="UP001186944">
    <property type="component" value="Unassembled WGS sequence"/>
</dbReference>
<evidence type="ECO:0000256" key="6">
    <source>
        <dbReference type="ARBA" id="ARBA00066430"/>
    </source>
</evidence>
<organism evidence="11 12">
    <name type="scientific">Pinctada imbricata</name>
    <name type="common">Atlantic pearl-oyster</name>
    <name type="synonym">Pinctada martensii</name>
    <dbReference type="NCBI Taxonomy" id="66713"/>
    <lineage>
        <taxon>Eukaryota</taxon>
        <taxon>Metazoa</taxon>
        <taxon>Spiralia</taxon>
        <taxon>Lophotrochozoa</taxon>
        <taxon>Mollusca</taxon>
        <taxon>Bivalvia</taxon>
        <taxon>Autobranchia</taxon>
        <taxon>Pteriomorphia</taxon>
        <taxon>Pterioida</taxon>
        <taxon>Pterioidea</taxon>
        <taxon>Pteriidae</taxon>
        <taxon>Pinctada</taxon>
    </lineage>
</organism>
<comment type="caution">
    <text evidence="11">The sequence shown here is derived from an EMBL/GenBank/DDBJ whole genome shotgun (WGS) entry which is preliminary data.</text>
</comment>
<dbReference type="EMBL" id="VSWD01000009">
    <property type="protein sequence ID" value="KAK3093895.1"/>
    <property type="molecule type" value="Genomic_DNA"/>
</dbReference>
<evidence type="ECO:0000256" key="8">
    <source>
        <dbReference type="ARBA" id="ARBA00079982"/>
    </source>
</evidence>
<proteinExistence type="inferred from homology"/>
<evidence type="ECO:0000256" key="2">
    <source>
        <dbReference type="ARBA" id="ARBA00022801"/>
    </source>
</evidence>
<evidence type="ECO:0000259" key="10">
    <source>
        <dbReference type="Pfam" id="PF03632"/>
    </source>
</evidence>
<dbReference type="FunFam" id="1.50.10.10:FF:000023">
    <property type="entry name" value="Protein-glucosylgalactosylhydroxylysine glucosidase"/>
    <property type="match status" value="1"/>
</dbReference>
<dbReference type="InterPro" id="IPR012341">
    <property type="entry name" value="6hp_glycosidase-like_sf"/>
</dbReference>
<comment type="function">
    <text evidence="5">Catalyzes the hydrolysis of glucose from the disaccharide unit linked to hydroxylysine residues of collagen and collagen-like proteins.</text>
</comment>
<evidence type="ECO:0000313" key="11">
    <source>
        <dbReference type="EMBL" id="KAK3093895.1"/>
    </source>
</evidence>
<comment type="catalytic activity">
    <reaction evidence="4">
        <text>(5R)-5-O-[alpha-D-glucosyl-(1-&gt;2)-beta-D-galactosyl]-5-hydroxy-L-lysyl-[collagen] + H2O = (5R)-5-O-(beta-D-galactosyl)-5-hydroxy-L-lysyl-[collagen] + D-glucose</text>
        <dbReference type="Rhea" id="RHEA:11068"/>
        <dbReference type="Rhea" id="RHEA-COMP:12753"/>
        <dbReference type="Rhea" id="RHEA-COMP:12754"/>
        <dbReference type="ChEBI" id="CHEBI:4167"/>
        <dbReference type="ChEBI" id="CHEBI:15377"/>
        <dbReference type="ChEBI" id="CHEBI:133443"/>
        <dbReference type="ChEBI" id="CHEBI:133452"/>
        <dbReference type="EC" id="3.2.1.107"/>
    </reaction>
</comment>
<evidence type="ECO:0000313" key="12">
    <source>
        <dbReference type="Proteomes" id="UP001186944"/>
    </source>
</evidence>
<name>A0AA89BTH8_PINIB</name>
<dbReference type="Pfam" id="PF03632">
    <property type="entry name" value="Glyco_hydro_65m"/>
    <property type="match status" value="1"/>
</dbReference>
<dbReference type="PANTHER" id="PTHR11051:SF8">
    <property type="entry name" value="PROTEIN-GLUCOSYLGALACTOSYLHYDROXYLYSINE GLUCOSIDASE"/>
    <property type="match status" value="1"/>
</dbReference>
<comment type="similarity">
    <text evidence="1">Belongs to the glycosyl hydrolase 65 family.</text>
</comment>
<evidence type="ECO:0000256" key="3">
    <source>
        <dbReference type="ARBA" id="ARBA00023295"/>
    </source>
</evidence>
<accession>A0AA89BTH8</accession>